<dbReference type="Proteomes" id="UP000315947">
    <property type="component" value="Chromosome"/>
</dbReference>
<reference evidence="3 4" key="1">
    <citation type="submission" date="2019-07" db="EMBL/GenBank/DDBJ databases">
        <title>Shewanella sp. YLB-06 whole genomic sequence.</title>
        <authorList>
            <person name="Yu L."/>
        </authorList>
    </citation>
    <scope>NUCLEOTIDE SEQUENCE [LARGE SCALE GENOMIC DNA]</scope>
    <source>
        <strain evidence="3 4">YLB-06</strain>
    </source>
</reference>
<dbReference type="PIRSF" id="PIRSF026760">
    <property type="entry name" value="UCP026760"/>
    <property type="match status" value="1"/>
</dbReference>
<dbReference type="InterPro" id="IPR027417">
    <property type="entry name" value="P-loop_NTPase"/>
</dbReference>
<dbReference type="PANTHER" id="PTHR40690">
    <property type="entry name" value="GLL3100 PROTEIN"/>
    <property type="match status" value="1"/>
</dbReference>
<dbReference type="RefSeq" id="WP_144047061.1">
    <property type="nucleotide sequence ID" value="NZ_CP041614.1"/>
</dbReference>
<evidence type="ECO:0000313" key="3">
    <source>
        <dbReference type="EMBL" id="QDO84710.1"/>
    </source>
</evidence>
<evidence type="ECO:0000313" key="4">
    <source>
        <dbReference type="Proteomes" id="UP000315947"/>
    </source>
</evidence>
<name>A0ABX5X026_9GAMM</name>
<dbReference type="EMBL" id="CP041614">
    <property type="protein sequence ID" value="QDO84710.1"/>
    <property type="molecule type" value="Genomic_DNA"/>
</dbReference>
<feature type="domain" description="D-glutamate N-acetyltransferase-like C-terminal" evidence="1">
    <location>
        <begin position="131"/>
        <end position="327"/>
    </location>
</feature>
<dbReference type="InterPro" id="IPR035086">
    <property type="entry name" value="DgcN-like_C"/>
</dbReference>
<gene>
    <name evidence="3" type="ORF">FM037_17685</name>
</gene>
<proteinExistence type="predicted"/>
<dbReference type="Pfam" id="PF07755">
    <property type="entry name" value="DUF1611"/>
    <property type="match status" value="1"/>
</dbReference>
<dbReference type="InterPro" id="IPR035402">
    <property type="entry name" value="DgcN-like_N"/>
</dbReference>
<keyword evidence="4" id="KW-1185">Reference proteome</keyword>
<dbReference type="SUPFAM" id="SSF52540">
    <property type="entry name" value="P-loop containing nucleoside triphosphate hydrolases"/>
    <property type="match status" value="1"/>
</dbReference>
<accession>A0ABX5X026</accession>
<organism evidence="3 4">
    <name type="scientific">Shewanella psychropiezotolerans</name>
    <dbReference type="NCBI Taxonomy" id="2593655"/>
    <lineage>
        <taxon>Bacteria</taxon>
        <taxon>Pseudomonadati</taxon>
        <taxon>Pseudomonadota</taxon>
        <taxon>Gammaproteobacteria</taxon>
        <taxon>Alteromonadales</taxon>
        <taxon>Shewanellaceae</taxon>
        <taxon>Shewanella</taxon>
    </lineage>
</organism>
<feature type="domain" description="D-glutamate N-acetyltransferase-like N-terminal" evidence="2">
    <location>
        <begin position="41"/>
        <end position="125"/>
    </location>
</feature>
<dbReference type="Gene3D" id="3.40.50.720">
    <property type="entry name" value="NAD(P)-binding Rossmann-like Domain"/>
    <property type="match status" value="1"/>
</dbReference>
<evidence type="ECO:0000259" key="1">
    <source>
        <dbReference type="Pfam" id="PF07755"/>
    </source>
</evidence>
<sequence>MKITAPYLLFLGDATDKLSIKMAQGVADWRPDLCVGQLRLVGCEVSAGLQDMGIEEARDKGANTFVLGFANCGGTIDTSWVPYIIKALNAGLHIVSGLHDKLTDIADIKRVADEKNLQLIDIRHPQQKFTTGNGVKRTGKRLLTVGTDCSVGKMYTSLCLEKAMLQRGLDVDFRATGQCGILIAGHGVAIDCVVADFIAGASESLSPDNHDDHWDIIEGQGSLSHPAFAGVSLGLLHGSQPDTLVICHALGRESMRGLSKCLPPSISDTLTLNLNAAKLTNPAAKVIGIAVNTSSVSEDEAIRVCEKIAKEFHQPCVDPLRHGVDNIIECLL</sequence>
<dbReference type="NCBIfam" id="NF041892">
    <property type="entry name" value="DgcN"/>
    <property type="match status" value="1"/>
</dbReference>
<dbReference type="Gene3D" id="3.40.50.300">
    <property type="entry name" value="P-loop containing nucleotide triphosphate hydrolases"/>
    <property type="match status" value="1"/>
</dbReference>
<dbReference type="Pfam" id="PF17396">
    <property type="entry name" value="DUF1611_N"/>
    <property type="match status" value="1"/>
</dbReference>
<protein>
    <submittedName>
        <fullName evidence="3">DUF1611 domain-containing protein</fullName>
    </submittedName>
</protein>
<dbReference type="InterPro" id="IPR011669">
    <property type="entry name" value="DgcN-like"/>
</dbReference>
<dbReference type="PANTHER" id="PTHR40690:SF1">
    <property type="entry name" value="DUF1611 DOMAIN-CONTAINING PROTEIN"/>
    <property type="match status" value="1"/>
</dbReference>
<evidence type="ECO:0000259" key="2">
    <source>
        <dbReference type="Pfam" id="PF17396"/>
    </source>
</evidence>